<accession>A0ABU1EL74</accession>
<gene>
    <name evidence="1" type="ORF">RE431_00400</name>
</gene>
<dbReference type="Pfam" id="PF10012">
    <property type="entry name" value="DUF2255"/>
    <property type="match status" value="1"/>
</dbReference>
<comment type="caution">
    <text evidence="1">The sequence shown here is derived from an EMBL/GenBank/DDBJ whole genome shotgun (WGS) entry which is preliminary data.</text>
</comment>
<dbReference type="EMBL" id="JAVJIU010000001">
    <property type="protein sequence ID" value="MDR5589079.1"/>
    <property type="molecule type" value="Genomic_DNA"/>
</dbReference>
<dbReference type="InterPro" id="IPR016888">
    <property type="entry name" value="UCP028498"/>
</dbReference>
<organism evidence="1 2">
    <name type="scientific">Christiangramia sediminicola</name>
    <dbReference type="NCBI Taxonomy" id="3073267"/>
    <lineage>
        <taxon>Bacteria</taxon>
        <taxon>Pseudomonadati</taxon>
        <taxon>Bacteroidota</taxon>
        <taxon>Flavobacteriia</taxon>
        <taxon>Flavobacteriales</taxon>
        <taxon>Flavobacteriaceae</taxon>
        <taxon>Christiangramia</taxon>
    </lineage>
</organism>
<evidence type="ECO:0000313" key="2">
    <source>
        <dbReference type="Proteomes" id="UP001257234"/>
    </source>
</evidence>
<sequence length="121" mass="14375">MFPQDFFNYLQENTLIEVKAGRVRESFLPIWMVVVEKRIFARSWNKSDKSWFTEFQYSGVGQIKCGDKVIDIKTSKLNGSDPLNHKISQAYLEKYKQPENIKYAVGISKPEYFDYTMEFFY</sequence>
<reference evidence="2" key="1">
    <citation type="submission" date="2023-07" db="EMBL/GenBank/DDBJ databases">
        <title>Christiangramia sp. SM2212., a novel bacterium of the family Flavobacteriaceae isolated from the sea sediment.</title>
        <authorList>
            <person name="Wang J."/>
            <person name="Zhang X."/>
        </authorList>
    </citation>
    <scope>NUCLEOTIDE SEQUENCE [LARGE SCALE GENOMIC DNA]</scope>
    <source>
        <strain evidence="2">SM2212</strain>
    </source>
</reference>
<protein>
    <submittedName>
        <fullName evidence="1">DUF2255 family protein</fullName>
    </submittedName>
</protein>
<keyword evidence="2" id="KW-1185">Reference proteome</keyword>
<proteinExistence type="predicted"/>
<name>A0ABU1EL74_9FLAO</name>
<dbReference type="RefSeq" id="WP_309559981.1">
    <property type="nucleotide sequence ID" value="NZ_JAVJIU010000001.1"/>
</dbReference>
<evidence type="ECO:0000313" key="1">
    <source>
        <dbReference type="EMBL" id="MDR5589079.1"/>
    </source>
</evidence>
<dbReference type="Proteomes" id="UP001257234">
    <property type="component" value="Unassembled WGS sequence"/>
</dbReference>